<dbReference type="Gene3D" id="1.10.287.950">
    <property type="entry name" value="Methyl-accepting chemotaxis protein"/>
    <property type="match status" value="1"/>
</dbReference>
<dbReference type="EMBL" id="JAHYBX010000005">
    <property type="protein sequence ID" value="MCA1857135.1"/>
    <property type="molecule type" value="Genomic_DNA"/>
</dbReference>
<evidence type="ECO:0000313" key="6">
    <source>
        <dbReference type="EMBL" id="MCA1857135.1"/>
    </source>
</evidence>
<name>A0ABS7YFP7_9BURK</name>
<feature type="domain" description="Methyl-accepting transducer" evidence="5">
    <location>
        <begin position="259"/>
        <end position="488"/>
    </location>
</feature>
<evidence type="ECO:0000256" key="1">
    <source>
        <dbReference type="ARBA" id="ARBA00022481"/>
    </source>
</evidence>
<dbReference type="InterPro" id="IPR004090">
    <property type="entry name" value="Chemotax_Me-accpt_rcpt"/>
</dbReference>
<reference evidence="6 7" key="1">
    <citation type="submission" date="2021-07" db="EMBL/GenBank/DDBJ databases">
        <title>Characterization of Violacein-producing bacteria and related species.</title>
        <authorList>
            <person name="Wilson H.S."/>
            <person name="De Leon M.E."/>
        </authorList>
    </citation>
    <scope>NUCLEOTIDE SEQUENCE [LARGE SCALE GENOMIC DNA]</scope>
    <source>
        <strain evidence="6 7">HSC-2F05</strain>
    </source>
</reference>
<evidence type="ECO:0000313" key="7">
    <source>
        <dbReference type="Proteomes" id="UP001198602"/>
    </source>
</evidence>
<dbReference type="PROSITE" id="PS50111">
    <property type="entry name" value="CHEMOTAXIS_TRANSDUC_2"/>
    <property type="match status" value="1"/>
</dbReference>
<evidence type="ECO:0000256" key="3">
    <source>
        <dbReference type="PROSITE-ProRule" id="PRU00284"/>
    </source>
</evidence>
<keyword evidence="4" id="KW-1133">Transmembrane helix</keyword>
<dbReference type="InterPro" id="IPR004089">
    <property type="entry name" value="MCPsignal_dom"/>
</dbReference>
<dbReference type="PANTHER" id="PTHR43531">
    <property type="entry name" value="PROTEIN ICFG"/>
    <property type="match status" value="1"/>
</dbReference>
<gene>
    <name evidence="6" type="ORF">LE190_14535</name>
</gene>
<keyword evidence="1" id="KW-0488">Methylation</keyword>
<dbReference type="SMART" id="SM00283">
    <property type="entry name" value="MA"/>
    <property type="match status" value="1"/>
</dbReference>
<dbReference type="PANTHER" id="PTHR43531:SF14">
    <property type="entry name" value="METHYL-ACCEPTING CHEMOTAXIS PROTEIN I-RELATED"/>
    <property type="match status" value="1"/>
</dbReference>
<keyword evidence="7" id="KW-1185">Reference proteome</keyword>
<keyword evidence="3" id="KW-0807">Transducer</keyword>
<feature type="transmembrane region" description="Helical" evidence="4">
    <location>
        <begin position="175"/>
        <end position="198"/>
    </location>
</feature>
<evidence type="ECO:0000256" key="2">
    <source>
        <dbReference type="ARBA" id="ARBA00029447"/>
    </source>
</evidence>
<organism evidence="6 7">
    <name type="scientific">Massilia hydrophila</name>
    <dbReference type="NCBI Taxonomy" id="3044279"/>
    <lineage>
        <taxon>Bacteria</taxon>
        <taxon>Pseudomonadati</taxon>
        <taxon>Pseudomonadota</taxon>
        <taxon>Betaproteobacteria</taxon>
        <taxon>Burkholderiales</taxon>
        <taxon>Oxalobacteraceae</taxon>
        <taxon>Telluria group</taxon>
        <taxon>Massilia</taxon>
    </lineage>
</organism>
<comment type="similarity">
    <text evidence="2">Belongs to the methyl-accepting chemotaxis (MCP) protein family.</text>
</comment>
<dbReference type="Proteomes" id="UP001198602">
    <property type="component" value="Unassembled WGS sequence"/>
</dbReference>
<proteinExistence type="inferred from homology"/>
<dbReference type="PRINTS" id="PR00260">
    <property type="entry name" value="CHEMTRNSDUCR"/>
</dbReference>
<evidence type="ECO:0000256" key="4">
    <source>
        <dbReference type="SAM" id="Phobius"/>
    </source>
</evidence>
<dbReference type="RefSeq" id="WP_225239372.1">
    <property type="nucleotide sequence ID" value="NZ_JAHYBX010000005.1"/>
</dbReference>
<sequence length="519" mass="53544">MSIKRRIWALPVISAIIFGLGAGASAWIANGALDSITTTASVDYPVLDASKALMLEVAAITDGLQDAVAEGDKDKVGQVGEQANRLRARLEQFKQIPGQGETGARLGKEFEAYYAPALSAARIMLEMEQGDPQAVVGKMQSTLAVLKGDLAKVNAAAERQFAAGIAGSKDSVNQVVISMIVTALVVIGALAVVSWFVVRAIWQQLGGEPEYARQIAQAVAGGDLSTEIRTEAGDNASMLAALKEMRGRLATLVAEIKASADTIAMASSEIASGNADLARRTESQAANLDRTTRSMEELTGAVRENASAASQANALVETASSIATRGGQVVGGVVSTMGDINSSANKIVEIISVIDGIAFQTNILALNAAVEAARAGEQGRGFAVVAGEVRNLAQRSAAAAKEIKELIGDSVAKVSAGSALVDEAGVTMGQIVDSVRKVQAIMAEISAAGARQSAGIDDIGRAIGSIDEMTQQNAALVEEASAAAESLTGQTGQLTEALSVFKLETQAPQAGNQQRLALR</sequence>
<keyword evidence="4" id="KW-0812">Transmembrane</keyword>
<dbReference type="Pfam" id="PF00015">
    <property type="entry name" value="MCPsignal"/>
    <property type="match status" value="1"/>
</dbReference>
<accession>A0ABS7YFP7</accession>
<protein>
    <submittedName>
        <fullName evidence="6">Methyl-accepting chemotaxis protein</fullName>
    </submittedName>
</protein>
<dbReference type="InterPro" id="IPR051310">
    <property type="entry name" value="MCP_chemotaxis"/>
</dbReference>
<evidence type="ECO:0000259" key="5">
    <source>
        <dbReference type="PROSITE" id="PS50111"/>
    </source>
</evidence>
<comment type="caution">
    <text evidence="6">The sequence shown here is derived from an EMBL/GenBank/DDBJ whole genome shotgun (WGS) entry which is preliminary data.</text>
</comment>
<keyword evidence="4" id="KW-0472">Membrane</keyword>
<dbReference type="SUPFAM" id="SSF58104">
    <property type="entry name" value="Methyl-accepting chemotaxis protein (MCP) signaling domain"/>
    <property type="match status" value="1"/>
</dbReference>